<proteinExistence type="predicted"/>
<gene>
    <name evidence="8" type="ORF">TSUD_367590</name>
</gene>
<sequence>MADPTPLLSQPNNTETEPSKHLPSLGSTIEKCIGEFNWSQFLQGALISLSWLFDAQQTFITVFTDAMPSWHCTGEDQSSNQISNVGSILQSGPTPEIWNNCYSTMSFNDVCNLPKGSWAWNGPAHTSIISEWDMECENSIIAGLPASSFFLGCLIGGLFLSTLADSSSLGRKNMLLFSTLLMAVSSLLTTFSPNIWIYSLLKFITGFGRATIGTSSLVLASELVGKRWRGKIGVIGFFCFTIGFLSLPAIAYANKDSSWRNLYLWTSIPTILYCILVKCFVQESPRWLLVRGKKEEAITTLKYITSITQSNLNLAINNMTSHEENNNLNVDLFYALKNLLERKWSSRRLLLIMALGFGIGVVYYGMPLGLGNLSFNIYLSVTFNALSELPSSLVTFFSIDKFRRRVALPVFCILSGVLSIMSTIEGKLWSNIQIWFELISFFSACTSLNIFLIYTTELFPTCVRNSALSMARLSMVFGGAFSPLLVSAGREQKFLCYGVFGLAIGISGVFGVFLPETKGRTLCDSMDEEENIGKSSCDILAST</sequence>
<reference evidence="9" key="1">
    <citation type="journal article" date="2017" name="Front. Plant Sci.">
        <title>Climate Clever Clovers: New Paradigm to Reduce the Environmental Footprint of Ruminants by Breeding Low Methanogenic Forages Utilizing Haplotype Variation.</title>
        <authorList>
            <person name="Kaur P."/>
            <person name="Appels R."/>
            <person name="Bayer P.E."/>
            <person name="Keeble-Gagnere G."/>
            <person name="Wang J."/>
            <person name="Hirakawa H."/>
            <person name="Shirasawa K."/>
            <person name="Vercoe P."/>
            <person name="Stefanova K."/>
            <person name="Durmic Z."/>
            <person name="Nichols P."/>
            <person name="Revell C."/>
            <person name="Isobe S.N."/>
            <person name="Edwards D."/>
            <person name="Erskine W."/>
        </authorList>
    </citation>
    <scope>NUCLEOTIDE SEQUENCE [LARGE SCALE GENOMIC DNA]</scope>
    <source>
        <strain evidence="9">cv. Daliak</strain>
    </source>
</reference>
<keyword evidence="3 6" id="KW-1133">Transmembrane helix</keyword>
<dbReference type="GO" id="GO:0022857">
    <property type="term" value="F:transmembrane transporter activity"/>
    <property type="evidence" value="ECO:0007669"/>
    <property type="project" value="InterPro"/>
</dbReference>
<dbReference type="InterPro" id="IPR036259">
    <property type="entry name" value="MFS_trans_sf"/>
</dbReference>
<keyword evidence="9" id="KW-1185">Reference proteome</keyword>
<dbReference type="Proteomes" id="UP000242715">
    <property type="component" value="Unassembled WGS sequence"/>
</dbReference>
<dbReference type="AlphaFoldDB" id="A0A2Z6N9Y0"/>
<dbReference type="Pfam" id="PF00083">
    <property type="entry name" value="Sugar_tr"/>
    <property type="match status" value="1"/>
</dbReference>
<evidence type="ECO:0000313" key="8">
    <source>
        <dbReference type="EMBL" id="GAU40556.1"/>
    </source>
</evidence>
<dbReference type="GO" id="GO:0016020">
    <property type="term" value="C:membrane"/>
    <property type="evidence" value="ECO:0007669"/>
    <property type="project" value="UniProtKB-SubCell"/>
</dbReference>
<organism evidence="8 9">
    <name type="scientific">Trifolium subterraneum</name>
    <name type="common">Subterranean clover</name>
    <dbReference type="NCBI Taxonomy" id="3900"/>
    <lineage>
        <taxon>Eukaryota</taxon>
        <taxon>Viridiplantae</taxon>
        <taxon>Streptophyta</taxon>
        <taxon>Embryophyta</taxon>
        <taxon>Tracheophyta</taxon>
        <taxon>Spermatophyta</taxon>
        <taxon>Magnoliopsida</taxon>
        <taxon>eudicotyledons</taxon>
        <taxon>Gunneridae</taxon>
        <taxon>Pentapetalae</taxon>
        <taxon>rosids</taxon>
        <taxon>fabids</taxon>
        <taxon>Fabales</taxon>
        <taxon>Fabaceae</taxon>
        <taxon>Papilionoideae</taxon>
        <taxon>50 kb inversion clade</taxon>
        <taxon>NPAAA clade</taxon>
        <taxon>Hologalegina</taxon>
        <taxon>IRL clade</taxon>
        <taxon>Trifolieae</taxon>
        <taxon>Trifolium</taxon>
    </lineage>
</organism>
<dbReference type="InterPro" id="IPR005828">
    <property type="entry name" value="MFS_sugar_transport-like"/>
</dbReference>
<evidence type="ECO:0000256" key="6">
    <source>
        <dbReference type="SAM" id="Phobius"/>
    </source>
</evidence>
<evidence type="ECO:0000256" key="4">
    <source>
        <dbReference type="ARBA" id="ARBA00023136"/>
    </source>
</evidence>
<dbReference type="SUPFAM" id="SSF103473">
    <property type="entry name" value="MFS general substrate transporter"/>
    <property type="match status" value="1"/>
</dbReference>
<feature type="transmembrane region" description="Helical" evidence="6">
    <location>
        <begin position="406"/>
        <end position="426"/>
    </location>
</feature>
<feature type="transmembrane region" description="Helical" evidence="6">
    <location>
        <begin position="140"/>
        <end position="163"/>
    </location>
</feature>
<evidence type="ECO:0000256" key="5">
    <source>
        <dbReference type="SAM" id="MobiDB-lite"/>
    </source>
</evidence>
<feature type="compositionally biased region" description="Polar residues" evidence="5">
    <location>
        <begin position="7"/>
        <end position="16"/>
    </location>
</feature>
<comment type="subcellular location">
    <subcellularLocation>
        <location evidence="1">Membrane</location>
        <topology evidence="1">Multi-pass membrane protein</topology>
    </subcellularLocation>
</comment>
<feature type="transmembrane region" description="Helical" evidence="6">
    <location>
        <begin position="349"/>
        <end position="366"/>
    </location>
</feature>
<feature type="transmembrane region" description="Helical" evidence="6">
    <location>
        <begin position="378"/>
        <end position="399"/>
    </location>
</feature>
<dbReference type="PANTHER" id="PTHR24064">
    <property type="entry name" value="SOLUTE CARRIER FAMILY 22 MEMBER"/>
    <property type="match status" value="1"/>
</dbReference>
<feature type="transmembrane region" description="Helical" evidence="6">
    <location>
        <begin position="203"/>
        <end position="220"/>
    </location>
</feature>
<feature type="transmembrane region" description="Helical" evidence="6">
    <location>
        <begin position="232"/>
        <end position="250"/>
    </location>
</feature>
<feature type="transmembrane region" description="Helical" evidence="6">
    <location>
        <begin position="494"/>
        <end position="514"/>
    </location>
</feature>
<feature type="domain" description="Major facilitator superfamily (MFS) profile" evidence="7">
    <location>
        <begin position="79"/>
        <end position="519"/>
    </location>
</feature>
<evidence type="ECO:0000256" key="2">
    <source>
        <dbReference type="ARBA" id="ARBA00022692"/>
    </source>
</evidence>
<feature type="transmembrane region" description="Helical" evidence="6">
    <location>
        <begin position="432"/>
        <end position="455"/>
    </location>
</feature>
<keyword evidence="4 6" id="KW-0472">Membrane</keyword>
<feature type="transmembrane region" description="Helical" evidence="6">
    <location>
        <begin position="467"/>
        <end position="488"/>
    </location>
</feature>
<dbReference type="EMBL" id="DF973814">
    <property type="protein sequence ID" value="GAU40556.1"/>
    <property type="molecule type" value="Genomic_DNA"/>
</dbReference>
<evidence type="ECO:0000256" key="3">
    <source>
        <dbReference type="ARBA" id="ARBA00022989"/>
    </source>
</evidence>
<dbReference type="PROSITE" id="PS50850">
    <property type="entry name" value="MFS"/>
    <property type="match status" value="1"/>
</dbReference>
<dbReference type="Gene3D" id="1.20.1250.20">
    <property type="entry name" value="MFS general substrate transporter like domains"/>
    <property type="match status" value="1"/>
</dbReference>
<dbReference type="InterPro" id="IPR020846">
    <property type="entry name" value="MFS_dom"/>
</dbReference>
<evidence type="ECO:0000259" key="7">
    <source>
        <dbReference type="PROSITE" id="PS50850"/>
    </source>
</evidence>
<dbReference type="OrthoDB" id="5296287at2759"/>
<name>A0A2Z6N9Y0_TRISU</name>
<evidence type="ECO:0000313" key="9">
    <source>
        <dbReference type="Proteomes" id="UP000242715"/>
    </source>
</evidence>
<accession>A0A2Z6N9Y0</accession>
<evidence type="ECO:0000256" key="1">
    <source>
        <dbReference type="ARBA" id="ARBA00004141"/>
    </source>
</evidence>
<feature type="transmembrane region" description="Helical" evidence="6">
    <location>
        <begin position="262"/>
        <end position="281"/>
    </location>
</feature>
<protein>
    <recommendedName>
        <fullName evidence="7">Major facilitator superfamily (MFS) profile domain-containing protein</fullName>
    </recommendedName>
</protein>
<feature type="region of interest" description="Disordered" evidence="5">
    <location>
        <begin position="1"/>
        <end position="23"/>
    </location>
</feature>
<feature type="transmembrane region" description="Helical" evidence="6">
    <location>
        <begin position="175"/>
        <end position="197"/>
    </location>
</feature>
<keyword evidence="2 6" id="KW-0812">Transmembrane</keyword>